<name>A0A3P3W7D3_9FLAO</name>
<dbReference type="OrthoDB" id="1377046at2"/>
<dbReference type="InterPro" id="IPR022385">
    <property type="entry name" value="Rhs_assc_core"/>
</dbReference>
<dbReference type="RefSeq" id="WP_125018857.1">
    <property type="nucleotide sequence ID" value="NZ_RQVQ01000015.1"/>
</dbReference>
<sequence>MYGKLLNLKGEKQFIPFRQLGQYEDEELGGLYYNRFRYYDSNNGLYISKDPIGLAGNNPTLYGYVADTNTWVDVFGLDCKARLKKINGQEIDGNATAIGRMDKLKYFDNFSNVDTWHKSGRIPKSGDKPVSWAENRKWLQERIDRGDTFIMTMDPKKLPTKYVPGVPNGWFTKLEYDHLTKNGAKIIYSF</sequence>
<comment type="caution">
    <text evidence="1">The sequence shown here is derived from an EMBL/GenBank/DDBJ whole genome shotgun (WGS) entry which is preliminary data.</text>
</comment>
<proteinExistence type="predicted"/>
<dbReference type="EMBL" id="RQVQ01000015">
    <property type="protein sequence ID" value="RRJ90614.1"/>
    <property type="molecule type" value="Genomic_DNA"/>
</dbReference>
<evidence type="ECO:0000313" key="1">
    <source>
        <dbReference type="EMBL" id="RRJ90614.1"/>
    </source>
</evidence>
<dbReference type="Gene3D" id="2.180.10.10">
    <property type="entry name" value="RHS repeat-associated core"/>
    <property type="match status" value="1"/>
</dbReference>
<dbReference type="NCBIfam" id="TIGR03696">
    <property type="entry name" value="Rhs_assc_core"/>
    <property type="match status" value="1"/>
</dbReference>
<accession>A0A3P3W7D3</accession>
<reference evidence="1 2" key="1">
    <citation type="submission" date="2018-11" db="EMBL/GenBank/DDBJ databases">
        <title>Flavobacterium sp. nov., YIM 102701-2 draft genome.</title>
        <authorList>
            <person name="Li G."/>
            <person name="Jiang Y."/>
        </authorList>
    </citation>
    <scope>NUCLEOTIDE SEQUENCE [LARGE SCALE GENOMIC DNA]</scope>
    <source>
        <strain evidence="1 2">YIM 102701-2</strain>
    </source>
</reference>
<dbReference type="Proteomes" id="UP000275719">
    <property type="component" value="Unassembled WGS sequence"/>
</dbReference>
<protein>
    <submittedName>
        <fullName evidence="1">RHS repeat-associated core domain-containing protein</fullName>
    </submittedName>
</protein>
<gene>
    <name evidence="1" type="ORF">EG240_07910</name>
</gene>
<dbReference type="AlphaFoldDB" id="A0A3P3W7D3"/>
<organism evidence="1 2">
    <name type="scientific">Paenimyroides tangerinum</name>
    <dbReference type="NCBI Taxonomy" id="2488728"/>
    <lineage>
        <taxon>Bacteria</taxon>
        <taxon>Pseudomonadati</taxon>
        <taxon>Bacteroidota</taxon>
        <taxon>Flavobacteriia</taxon>
        <taxon>Flavobacteriales</taxon>
        <taxon>Flavobacteriaceae</taxon>
        <taxon>Paenimyroides</taxon>
    </lineage>
</organism>
<evidence type="ECO:0000313" key="2">
    <source>
        <dbReference type="Proteomes" id="UP000275719"/>
    </source>
</evidence>
<keyword evidence="2" id="KW-1185">Reference proteome</keyword>